<comment type="caution">
    <text evidence="1">The sequence shown here is derived from an EMBL/GenBank/DDBJ whole genome shotgun (WGS) entry which is preliminary data.</text>
</comment>
<proteinExistence type="predicted"/>
<evidence type="ECO:0008006" key="3">
    <source>
        <dbReference type="Google" id="ProtNLM"/>
    </source>
</evidence>
<gene>
    <name evidence="1" type="ORF">GCM10017655_09030</name>
</gene>
<reference evidence="1" key="1">
    <citation type="journal article" date="2014" name="Int. J. Syst. Evol. Microbiol.">
        <title>Complete genome sequence of Corynebacterium casei LMG S-19264T (=DSM 44701T), isolated from a smear-ripened cheese.</title>
        <authorList>
            <consortium name="US DOE Joint Genome Institute (JGI-PGF)"/>
            <person name="Walter F."/>
            <person name="Albersmeier A."/>
            <person name="Kalinowski J."/>
            <person name="Ruckert C."/>
        </authorList>
    </citation>
    <scope>NUCLEOTIDE SEQUENCE</scope>
    <source>
        <strain evidence="1">VKM B-2935</strain>
    </source>
</reference>
<name>A0A9W6K1M7_9PSED</name>
<sequence length="91" mass="9806">MIETATAVTTRQRFDKMDTVALFSVNPGVPVEDALERAADLMLYVESISAADAFPNKATEAAIIQTLSQMAHALLKSTRPAANQEPRKATS</sequence>
<dbReference type="Proteomes" id="UP001143328">
    <property type="component" value="Unassembled WGS sequence"/>
</dbReference>
<evidence type="ECO:0000313" key="1">
    <source>
        <dbReference type="EMBL" id="GLK87841.1"/>
    </source>
</evidence>
<reference evidence="1" key="2">
    <citation type="submission" date="2023-01" db="EMBL/GenBank/DDBJ databases">
        <authorList>
            <person name="Sun Q."/>
            <person name="Evtushenko L."/>
        </authorList>
    </citation>
    <scope>NUCLEOTIDE SEQUENCE</scope>
    <source>
        <strain evidence="1">VKM B-2935</strain>
    </source>
</reference>
<dbReference type="InterPro" id="IPR021427">
    <property type="entry name" value="DUF3077"/>
</dbReference>
<evidence type="ECO:0000313" key="2">
    <source>
        <dbReference type="Proteomes" id="UP001143328"/>
    </source>
</evidence>
<dbReference type="EMBL" id="BSFN01000002">
    <property type="protein sequence ID" value="GLK87841.1"/>
    <property type="molecule type" value="Genomic_DNA"/>
</dbReference>
<protein>
    <recommendedName>
        <fullName evidence="3">DUF3077 domain-containing protein</fullName>
    </recommendedName>
</protein>
<organism evidence="1 2">
    <name type="scientific">Pseudomonas turukhanskensis</name>
    <dbReference type="NCBI Taxonomy" id="1806536"/>
    <lineage>
        <taxon>Bacteria</taxon>
        <taxon>Pseudomonadati</taxon>
        <taxon>Pseudomonadota</taxon>
        <taxon>Gammaproteobacteria</taxon>
        <taxon>Pseudomonadales</taxon>
        <taxon>Pseudomonadaceae</taxon>
        <taxon>Pseudomonas</taxon>
    </lineage>
</organism>
<dbReference type="AlphaFoldDB" id="A0A9W6K1M7"/>
<dbReference type="Pfam" id="PF11275">
    <property type="entry name" value="DUF3077"/>
    <property type="match status" value="1"/>
</dbReference>
<keyword evidence="2" id="KW-1185">Reference proteome</keyword>
<dbReference type="RefSeq" id="WP_271194091.1">
    <property type="nucleotide sequence ID" value="NZ_BSFN01000002.1"/>
</dbReference>
<accession>A0A9W6K1M7</accession>